<evidence type="ECO:0000313" key="1">
    <source>
        <dbReference type="EMBL" id="SDJ95194.1"/>
    </source>
</evidence>
<proteinExistence type="predicted"/>
<dbReference type="AlphaFoldDB" id="A0A1G8XYD6"/>
<name>A0A1G8XYD6_9FLAO</name>
<accession>A0A1G8XYD6</accession>
<dbReference type="GO" id="GO:0005975">
    <property type="term" value="P:carbohydrate metabolic process"/>
    <property type="evidence" value="ECO:0007669"/>
    <property type="project" value="InterPro"/>
</dbReference>
<dbReference type="EMBL" id="FNEZ01000003">
    <property type="protein sequence ID" value="SDJ95194.1"/>
    <property type="molecule type" value="Genomic_DNA"/>
</dbReference>
<evidence type="ECO:0000313" key="2">
    <source>
        <dbReference type="Proteomes" id="UP000199580"/>
    </source>
</evidence>
<dbReference type="OrthoDB" id="7520791at2"/>
<reference evidence="1 2" key="1">
    <citation type="submission" date="2016-10" db="EMBL/GenBank/DDBJ databases">
        <authorList>
            <person name="de Groot N.N."/>
        </authorList>
    </citation>
    <scope>NUCLEOTIDE SEQUENCE [LARGE SCALE GENOMIC DNA]</scope>
    <source>
        <strain evidence="1 2">CGMCC 1.10076</strain>
    </source>
</reference>
<dbReference type="SUPFAM" id="SSF48208">
    <property type="entry name" value="Six-hairpin glycosidases"/>
    <property type="match status" value="1"/>
</dbReference>
<keyword evidence="2" id="KW-1185">Reference proteome</keyword>
<protein>
    <submittedName>
        <fullName evidence="1">Uncharacterized protein</fullName>
    </submittedName>
</protein>
<organism evidence="1 2">
    <name type="scientific">Flavobacterium noncentrifugens</name>
    <dbReference type="NCBI Taxonomy" id="1128970"/>
    <lineage>
        <taxon>Bacteria</taxon>
        <taxon>Pseudomonadati</taxon>
        <taxon>Bacteroidota</taxon>
        <taxon>Flavobacteriia</taxon>
        <taxon>Flavobacteriales</taxon>
        <taxon>Flavobacteriaceae</taxon>
        <taxon>Flavobacterium</taxon>
    </lineage>
</organism>
<dbReference type="RefSeq" id="WP_091394974.1">
    <property type="nucleotide sequence ID" value="NZ_BKAI01000011.1"/>
</dbReference>
<dbReference type="STRING" id="1128970.SAMN04487935_2102"/>
<sequence length="736" mass="82899">MNTITPWTATVPADLADSEVLLEKTVSGFVYTLYNTGDSIWIVGRFPSGGKMAFRAAFGLNSFFEIGNLTDHGNLILLQLSTKIGVYEVRLEFPDLEKTVFHYTTTFHPNFPVLIPFWPRDIVPLAQSGHVENTSGKIHFSQVGTRSGLLFASFTKPKTGSFLYFQNLTSLSPYCDATKTSLGETVGGQWPEIGFQLPMANEIPLPAEKFVVSDAYVLLNDEIYSDDTKIAAKFIDALADIYQIIPKPETKYADWPDISKKAVSDLTNSKGCWSYADGNSYLNAYLCDYDTPPEIMVQLAVLYAVKEYSGWTSEKMPVLKTIKDGLESFYDADLQMLSRWLPSKRGDLDESEEQKSPMTMDSWYLHHPLINLSKLALEGDKDAETLLMKSLDYAIKIAHQFDYQWPVFYKMDTFEILKAETEPGKGGEKDVAGGYALLMLNVWKLSNEKKYLTEAIKAAKKLRENGLDIFYQANITAFSALALLRLYNKTNESDYLETSYLCLAGILKNVQLWECGYGNAKNFNNFFGVFPLNNAPYKAAYEEMEVYATLNDYICEAAAMNAPILQSLYVLLPEFVKYSVNRLTSYYPPLLPSDILSDEVKTGEIDPKLWIPLEDLYDGWEKNGQVGQEVYGAGVGFGVVPRQYHKIKGERFVVYCDYPICNFKSNNYKTAMFKTLGDPNLNCRLLILSETRLKQADFTISVTSGKNEQVIQADASSAKIMEFYIPGGTGIKIKWK</sequence>
<dbReference type="Proteomes" id="UP000199580">
    <property type="component" value="Unassembled WGS sequence"/>
</dbReference>
<dbReference type="InterPro" id="IPR008928">
    <property type="entry name" value="6-hairpin_glycosidase_sf"/>
</dbReference>
<gene>
    <name evidence="1" type="ORF">SAMN04487935_2102</name>
</gene>